<proteinExistence type="predicted"/>
<accession>A0A562UPK0</accession>
<dbReference type="PANTHER" id="PTHR34613">
    <property type="entry name" value="SLL0800 PROTEIN"/>
    <property type="match status" value="1"/>
</dbReference>
<name>A0A562UPK0_9ACTN</name>
<comment type="caution">
    <text evidence="1">The sequence shown here is derived from an EMBL/GenBank/DDBJ whole genome shotgun (WGS) entry which is preliminary data.</text>
</comment>
<evidence type="ECO:0000313" key="2">
    <source>
        <dbReference type="Proteomes" id="UP000321617"/>
    </source>
</evidence>
<evidence type="ECO:0008006" key="3">
    <source>
        <dbReference type="Google" id="ProtNLM"/>
    </source>
</evidence>
<organism evidence="1 2">
    <name type="scientific">Stackebrandtia albiflava</name>
    <dbReference type="NCBI Taxonomy" id="406432"/>
    <lineage>
        <taxon>Bacteria</taxon>
        <taxon>Bacillati</taxon>
        <taxon>Actinomycetota</taxon>
        <taxon>Actinomycetes</taxon>
        <taxon>Glycomycetales</taxon>
        <taxon>Glycomycetaceae</taxon>
        <taxon>Stackebrandtia</taxon>
    </lineage>
</organism>
<dbReference type="OrthoDB" id="3207839at2"/>
<dbReference type="EMBL" id="VLLL01000011">
    <property type="protein sequence ID" value="TWJ07539.1"/>
    <property type="molecule type" value="Genomic_DNA"/>
</dbReference>
<dbReference type="AlphaFoldDB" id="A0A562UPK0"/>
<dbReference type="Proteomes" id="UP000321617">
    <property type="component" value="Unassembled WGS sequence"/>
</dbReference>
<dbReference type="PANTHER" id="PTHR34613:SF1">
    <property type="entry name" value="SLL6017 PROTEIN"/>
    <property type="match status" value="1"/>
</dbReference>
<sequence length="289" mass="32183">MVTVEHETLIELFRTAKPLALDLLQQVYGLSVPEYTDLRDESESCGEVVPVERRADSVQTLRDGSGRARMALILEVQRKYRVEKWPSLLAYVSAAANRYRCPVVLLLLCPDDKEAREFRTVRDFGYGKVTLEPVVVSYRDVPLIKDVTEATAHIGLAMLSALAHGHRADEGETALNALAAAFDTVDIGAATQYSDLMLASLEGLAQAHWRELMASGTYTYQNEYARELIAAGEARGEAKLFLKLLAKRGLEVSPQRREQIESCTDAGQVEEWFDRALTARSIDEVFDGE</sequence>
<gene>
    <name evidence="1" type="ORF">LX16_5023</name>
</gene>
<keyword evidence="2" id="KW-1185">Reference proteome</keyword>
<dbReference type="RefSeq" id="WP_147144250.1">
    <property type="nucleotide sequence ID" value="NZ_BAABIJ010000007.1"/>
</dbReference>
<reference evidence="1 2" key="1">
    <citation type="journal article" date="2013" name="Stand. Genomic Sci.">
        <title>Genomic Encyclopedia of Type Strains, Phase I: The one thousand microbial genomes (KMG-I) project.</title>
        <authorList>
            <person name="Kyrpides N.C."/>
            <person name="Woyke T."/>
            <person name="Eisen J.A."/>
            <person name="Garrity G."/>
            <person name="Lilburn T.G."/>
            <person name="Beck B.J."/>
            <person name="Whitman W.B."/>
            <person name="Hugenholtz P."/>
            <person name="Klenk H.P."/>
        </authorList>
    </citation>
    <scope>NUCLEOTIDE SEQUENCE [LARGE SCALE GENOMIC DNA]</scope>
    <source>
        <strain evidence="1 2">DSM 45044</strain>
    </source>
</reference>
<evidence type="ECO:0000313" key="1">
    <source>
        <dbReference type="EMBL" id="TWJ07539.1"/>
    </source>
</evidence>
<protein>
    <recommendedName>
        <fullName evidence="3">Transposase YdaD</fullName>
    </recommendedName>
</protein>